<accession>A0AAV4BE74</accession>
<evidence type="ECO:0000313" key="2">
    <source>
        <dbReference type="Proteomes" id="UP000735302"/>
    </source>
</evidence>
<organism evidence="1 2">
    <name type="scientific">Plakobranchus ocellatus</name>
    <dbReference type="NCBI Taxonomy" id="259542"/>
    <lineage>
        <taxon>Eukaryota</taxon>
        <taxon>Metazoa</taxon>
        <taxon>Spiralia</taxon>
        <taxon>Lophotrochozoa</taxon>
        <taxon>Mollusca</taxon>
        <taxon>Gastropoda</taxon>
        <taxon>Heterobranchia</taxon>
        <taxon>Euthyneura</taxon>
        <taxon>Panpulmonata</taxon>
        <taxon>Sacoglossa</taxon>
        <taxon>Placobranchoidea</taxon>
        <taxon>Plakobranchidae</taxon>
        <taxon>Plakobranchus</taxon>
    </lineage>
</organism>
<dbReference type="EMBL" id="BLXT01004812">
    <property type="protein sequence ID" value="GFO17415.1"/>
    <property type="molecule type" value="Genomic_DNA"/>
</dbReference>
<name>A0AAV4BE74_9GAST</name>
<reference evidence="1 2" key="1">
    <citation type="journal article" date="2021" name="Elife">
        <title>Chloroplast acquisition without the gene transfer in kleptoplastic sea slugs, Plakobranchus ocellatus.</title>
        <authorList>
            <person name="Maeda T."/>
            <person name="Takahashi S."/>
            <person name="Yoshida T."/>
            <person name="Shimamura S."/>
            <person name="Takaki Y."/>
            <person name="Nagai Y."/>
            <person name="Toyoda A."/>
            <person name="Suzuki Y."/>
            <person name="Arimoto A."/>
            <person name="Ishii H."/>
            <person name="Satoh N."/>
            <person name="Nishiyama T."/>
            <person name="Hasebe M."/>
            <person name="Maruyama T."/>
            <person name="Minagawa J."/>
            <person name="Obokata J."/>
            <person name="Shigenobu S."/>
        </authorList>
    </citation>
    <scope>NUCLEOTIDE SEQUENCE [LARGE SCALE GENOMIC DNA]</scope>
</reference>
<evidence type="ECO:0000313" key="1">
    <source>
        <dbReference type="EMBL" id="GFO17415.1"/>
    </source>
</evidence>
<sequence>MYKCLNGEVNHLQPGSLVLSRCVNMSPVSTEPYKCVQDGGYGVEIKRLENKKSPKDCKLRGKIYKHEKTFFYPPTSCQLQRCRDGTVKYLKTVCSFRGRCYEIG</sequence>
<dbReference type="Proteomes" id="UP000735302">
    <property type="component" value="Unassembled WGS sequence"/>
</dbReference>
<proteinExistence type="predicted"/>
<evidence type="ECO:0008006" key="3">
    <source>
        <dbReference type="Google" id="ProtNLM"/>
    </source>
</evidence>
<keyword evidence="2" id="KW-1185">Reference proteome</keyword>
<dbReference type="AlphaFoldDB" id="A0AAV4BE74"/>
<gene>
    <name evidence="1" type="ORF">PoB_004392000</name>
</gene>
<protein>
    <recommendedName>
        <fullName evidence="3">SUEL-type lectin domain-containing protein</fullName>
    </recommendedName>
</protein>
<comment type="caution">
    <text evidence="1">The sequence shown here is derived from an EMBL/GenBank/DDBJ whole genome shotgun (WGS) entry which is preliminary data.</text>
</comment>